<evidence type="ECO:0000313" key="12">
    <source>
        <dbReference type="Proteomes" id="UP000815325"/>
    </source>
</evidence>
<keyword evidence="8" id="KW-0131">Cell cycle</keyword>
<dbReference type="SMART" id="SM00213">
    <property type="entry name" value="UBQ"/>
    <property type="match status" value="1"/>
</dbReference>
<feature type="compositionally biased region" description="Basic and acidic residues" evidence="9">
    <location>
        <begin position="162"/>
        <end position="176"/>
    </location>
</feature>
<evidence type="ECO:0000313" key="11">
    <source>
        <dbReference type="EMBL" id="KAF5842656.1"/>
    </source>
</evidence>
<name>A0ABQ7H725_DUNSA</name>
<feature type="compositionally biased region" description="Acidic residues" evidence="9">
    <location>
        <begin position="265"/>
        <end position="278"/>
    </location>
</feature>
<dbReference type="PANTHER" id="PTHR12786">
    <property type="entry name" value="SPLICING FACTOR SF3A-RELATED"/>
    <property type="match status" value="1"/>
</dbReference>
<evidence type="ECO:0000256" key="6">
    <source>
        <dbReference type="ARBA" id="ARBA00023187"/>
    </source>
</evidence>
<feature type="region of interest" description="Disordered" evidence="9">
    <location>
        <begin position="145"/>
        <end position="278"/>
    </location>
</feature>
<accession>A0ABQ7H725</accession>
<dbReference type="PROSITE" id="PS50053">
    <property type="entry name" value="UBIQUITIN_2"/>
    <property type="match status" value="1"/>
</dbReference>
<evidence type="ECO:0000256" key="5">
    <source>
        <dbReference type="ARBA" id="ARBA00022664"/>
    </source>
</evidence>
<sequence length="278" mass="30065">MSQHVQLFLRGLRGNTQTLWASPDQSVLELKGCVEEKEGIPWHTQGLLHQGRHLQDEQLLSSYGIAAESTVHLVLALRGGKGGFGALLRGLGRDGKGTTNFDACRDLSGRRVRHSTIENKLKEWKASAPERELEKLAEQHIKEMARQQRREEAEQVDIEPLLQEHDKTIEESRRAVQEAIAGGHHQASTSRGLTKGQQGEGAAAAAEGVVGKRQRQEQPGAGGNSSDSSTSSGSSEQQGKRPASAAPPSKKPKMLAMLEDVGVSSDDESSDEEGTTQV</sequence>
<evidence type="ECO:0000256" key="8">
    <source>
        <dbReference type="ARBA" id="ARBA00023306"/>
    </source>
</evidence>
<dbReference type="Pfam" id="PF22782">
    <property type="entry name" value="SDE2"/>
    <property type="match status" value="1"/>
</dbReference>
<evidence type="ECO:0000256" key="4">
    <source>
        <dbReference type="ARBA" id="ARBA00022490"/>
    </source>
</evidence>
<feature type="compositionally biased region" description="Low complexity" evidence="9">
    <location>
        <begin position="196"/>
        <end position="211"/>
    </location>
</feature>
<comment type="similarity">
    <text evidence="3">Belongs to the SDE2 family.</text>
</comment>
<organism evidence="11 12">
    <name type="scientific">Dunaliella salina</name>
    <name type="common">Green alga</name>
    <name type="synonym">Protococcus salinus</name>
    <dbReference type="NCBI Taxonomy" id="3046"/>
    <lineage>
        <taxon>Eukaryota</taxon>
        <taxon>Viridiplantae</taxon>
        <taxon>Chlorophyta</taxon>
        <taxon>core chlorophytes</taxon>
        <taxon>Chlorophyceae</taxon>
        <taxon>CS clade</taxon>
        <taxon>Chlamydomonadales</taxon>
        <taxon>Dunaliellaceae</taxon>
        <taxon>Dunaliella</taxon>
    </lineage>
</organism>
<evidence type="ECO:0000256" key="7">
    <source>
        <dbReference type="ARBA" id="ARBA00023242"/>
    </source>
</evidence>
<keyword evidence="5" id="KW-0507">mRNA processing</keyword>
<keyword evidence="7" id="KW-0539">Nucleus</keyword>
<gene>
    <name evidence="11" type="ORF">DUNSADRAFT_6126</name>
</gene>
<evidence type="ECO:0000259" key="10">
    <source>
        <dbReference type="PROSITE" id="PS50053"/>
    </source>
</evidence>
<evidence type="ECO:0000256" key="3">
    <source>
        <dbReference type="ARBA" id="ARBA00008726"/>
    </source>
</evidence>
<keyword evidence="4" id="KW-0963">Cytoplasm</keyword>
<keyword evidence="12" id="KW-1185">Reference proteome</keyword>
<dbReference type="InterPro" id="IPR051421">
    <property type="entry name" value="RNA_Proc_DNA_Dmg_Regulator"/>
</dbReference>
<feature type="compositionally biased region" description="Low complexity" evidence="9">
    <location>
        <begin position="224"/>
        <end position="264"/>
    </location>
</feature>
<dbReference type="SUPFAM" id="SSF54236">
    <property type="entry name" value="Ubiquitin-like"/>
    <property type="match status" value="1"/>
</dbReference>
<dbReference type="InterPro" id="IPR029071">
    <property type="entry name" value="Ubiquitin-like_domsf"/>
</dbReference>
<dbReference type="Gene3D" id="3.10.20.90">
    <property type="entry name" value="Phosphatidylinositol 3-kinase Catalytic Subunit, Chain A, domain 1"/>
    <property type="match status" value="1"/>
</dbReference>
<comment type="subcellular location">
    <subcellularLocation>
        <location evidence="2">Cytoplasm</location>
    </subcellularLocation>
    <subcellularLocation>
        <location evidence="1">Nucleus</location>
    </subcellularLocation>
</comment>
<dbReference type="CDD" id="cd17039">
    <property type="entry name" value="Ubl_ubiquitin_like"/>
    <property type="match status" value="1"/>
</dbReference>
<dbReference type="PANTHER" id="PTHR12786:SF1">
    <property type="entry name" value="SPLICING REGULATOR SDE2"/>
    <property type="match status" value="1"/>
</dbReference>
<reference evidence="11" key="1">
    <citation type="submission" date="2017-08" db="EMBL/GenBank/DDBJ databases">
        <authorList>
            <person name="Polle J.E."/>
            <person name="Barry K."/>
            <person name="Cushman J."/>
            <person name="Schmutz J."/>
            <person name="Tran D."/>
            <person name="Hathwaick L.T."/>
            <person name="Yim W.C."/>
            <person name="Jenkins J."/>
            <person name="Mckie-Krisberg Z.M."/>
            <person name="Prochnik S."/>
            <person name="Lindquist E."/>
            <person name="Dockter R.B."/>
            <person name="Adam C."/>
            <person name="Molina H."/>
            <person name="Bunkerborg J."/>
            <person name="Jin E."/>
            <person name="Buchheim M."/>
            <person name="Magnuson J."/>
        </authorList>
    </citation>
    <scope>NUCLEOTIDE SEQUENCE</scope>
    <source>
        <strain evidence="11">CCAP 19/18</strain>
    </source>
</reference>
<dbReference type="InterPro" id="IPR053822">
    <property type="entry name" value="SDE2-like_dom"/>
</dbReference>
<comment type="caution">
    <text evidence="11">The sequence shown here is derived from an EMBL/GenBank/DDBJ whole genome shotgun (WGS) entry which is preliminary data.</text>
</comment>
<dbReference type="InterPro" id="IPR000626">
    <property type="entry name" value="Ubiquitin-like_dom"/>
</dbReference>
<dbReference type="Pfam" id="PF00240">
    <property type="entry name" value="ubiquitin"/>
    <property type="match status" value="1"/>
</dbReference>
<evidence type="ECO:0000256" key="9">
    <source>
        <dbReference type="SAM" id="MobiDB-lite"/>
    </source>
</evidence>
<keyword evidence="6" id="KW-0508">mRNA splicing</keyword>
<feature type="domain" description="Ubiquitin-like" evidence="10">
    <location>
        <begin position="5"/>
        <end position="80"/>
    </location>
</feature>
<proteinExistence type="inferred from homology"/>
<dbReference type="InterPro" id="IPR019956">
    <property type="entry name" value="Ubiquitin_dom"/>
</dbReference>
<dbReference type="PRINTS" id="PR00348">
    <property type="entry name" value="UBIQUITIN"/>
</dbReference>
<evidence type="ECO:0000256" key="1">
    <source>
        <dbReference type="ARBA" id="ARBA00004123"/>
    </source>
</evidence>
<dbReference type="EMBL" id="MU069458">
    <property type="protein sequence ID" value="KAF5842656.1"/>
    <property type="molecule type" value="Genomic_DNA"/>
</dbReference>
<protein>
    <submittedName>
        <fullName evidence="11">Ubiquitin fusion protein</fullName>
    </submittedName>
</protein>
<evidence type="ECO:0000256" key="2">
    <source>
        <dbReference type="ARBA" id="ARBA00004496"/>
    </source>
</evidence>
<dbReference type="Proteomes" id="UP000815325">
    <property type="component" value="Unassembled WGS sequence"/>
</dbReference>